<organism evidence="9 10">
    <name type="scientific">Aestuariibaculum sediminum</name>
    <dbReference type="NCBI Taxonomy" id="2770637"/>
    <lineage>
        <taxon>Bacteria</taxon>
        <taxon>Pseudomonadati</taxon>
        <taxon>Bacteroidota</taxon>
        <taxon>Flavobacteriia</taxon>
        <taxon>Flavobacteriales</taxon>
        <taxon>Flavobacteriaceae</taxon>
    </lineage>
</organism>
<name>A0A8J6U7X6_9FLAO</name>
<dbReference type="Pfam" id="PF14322">
    <property type="entry name" value="SusD-like_3"/>
    <property type="match status" value="1"/>
</dbReference>
<protein>
    <submittedName>
        <fullName evidence="9">RagB/SusD family nutrient uptake outer membrane protein</fullName>
    </submittedName>
</protein>
<keyword evidence="3" id="KW-0732">Signal</keyword>
<dbReference type="InterPro" id="IPR011990">
    <property type="entry name" value="TPR-like_helical_dom_sf"/>
</dbReference>
<dbReference type="EMBL" id="JACVXB010000004">
    <property type="protein sequence ID" value="MBD0832588.1"/>
    <property type="molecule type" value="Genomic_DNA"/>
</dbReference>
<evidence type="ECO:0000256" key="2">
    <source>
        <dbReference type="ARBA" id="ARBA00006275"/>
    </source>
</evidence>
<feature type="compositionally biased region" description="Polar residues" evidence="6">
    <location>
        <begin position="546"/>
        <end position="560"/>
    </location>
</feature>
<dbReference type="SUPFAM" id="SSF48452">
    <property type="entry name" value="TPR-like"/>
    <property type="match status" value="1"/>
</dbReference>
<keyword evidence="10" id="KW-1185">Reference proteome</keyword>
<dbReference type="AlphaFoldDB" id="A0A8J6U7X6"/>
<sequence>MKNIIYTIGFMLAFTACDNEFLDRTPLDQISSSNVYQDEALAQAYIDNTMGRLPFGIHGSTGYGQYPCMIASITDEARAKSGWVQNNSIIIKGAITPTQSGGLDLWNSAYVTIRQANEIIEGMEASSLTEAFKAAAIAQARYIRAFTYFDLARRYGDVPLITQAQTLEDDLFVSQTARQDIYAYVVSELKEIATVLPELSQAGSANVSKQAAIALASRTALYAENWTEAATLADRLITGTDNDGLDLFDDYRGLFLSTGGNIETIFEKQTLPPLAGQSFGLYNFPVRWRSDWGGQTDPTQELVDDYEMKNGLPITDPASGYDPSNPYANRDPRFDASIFYHGSEFSEIQPSKGEPFIDMEWNNGNEGPGDPGKFHGAASITGYLVKKFANPADGFSPQNGKSISSWQELRFAEVLLIYAEAANEAEGPTNKVYNAINRIRDRAGISDLPTGLSKDQMRERIRHERKIELVFENHRYWDLLRWGIAKDVLDGFVPHGIRIERTADAPSKEVQPQLFDPQYLDYTVFEVQGRTQTFPDSHNKLPIPQSEINKNPNLKQNSGY</sequence>
<evidence type="ECO:0000256" key="4">
    <source>
        <dbReference type="ARBA" id="ARBA00023136"/>
    </source>
</evidence>
<comment type="subcellular location">
    <subcellularLocation>
        <location evidence="1">Cell outer membrane</location>
    </subcellularLocation>
</comment>
<evidence type="ECO:0000256" key="1">
    <source>
        <dbReference type="ARBA" id="ARBA00004442"/>
    </source>
</evidence>
<dbReference type="PROSITE" id="PS51257">
    <property type="entry name" value="PROKAR_LIPOPROTEIN"/>
    <property type="match status" value="1"/>
</dbReference>
<keyword evidence="5" id="KW-0998">Cell outer membrane</keyword>
<accession>A0A8J6U7X6</accession>
<reference evidence="9 10" key="1">
    <citation type="submission" date="2020-09" db="EMBL/GenBank/DDBJ databases">
        <title>TT11 complete genome.</title>
        <authorList>
            <person name="Wu Z."/>
        </authorList>
    </citation>
    <scope>NUCLEOTIDE SEQUENCE [LARGE SCALE GENOMIC DNA]</scope>
    <source>
        <strain evidence="9 10">TT11</strain>
    </source>
</reference>
<feature type="domain" description="RagB/SusD" evidence="7">
    <location>
        <begin position="287"/>
        <end position="560"/>
    </location>
</feature>
<dbReference type="Pfam" id="PF07980">
    <property type="entry name" value="SusD_RagB"/>
    <property type="match status" value="1"/>
</dbReference>
<feature type="domain" description="SusD-like N-terminal" evidence="8">
    <location>
        <begin position="71"/>
        <end position="221"/>
    </location>
</feature>
<dbReference type="InterPro" id="IPR033985">
    <property type="entry name" value="SusD-like_N"/>
</dbReference>
<comment type="similarity">
    <text evidence="2">Belongs to the SusD family.</text>
</comment>
<evidence type="ECO:0000256" key="6">
    <source>
        <dbReference type="SAM" id="MobiDB-lite"/>
    </source>
</evidence>
<evidence type="ECO:0000259" key="7">
    <source>
        <dbReference type="Pfam" id="PF07980"/>
    </source>
</evidence>
<keyword evidence="4" id="KW-0472">Membrane</keyword>
<gene>
    <name evidence="9" type="ORF">ICJ83_10640</name>
</gene>
<evidence type="ECO:0000259" key="8">
    <source>
        <dbReference type="Pfam" id="PF14322"/>
    </source>
</evidence>
<feature type="region of interest" description="Disordered" evidence="6">
    <location>
        <begin position="533"/>
        <end position="560"/>
    </location>
</feature>
<dbReference type="GO" id="GO:0009279">
    <property type="term" value="C:cell outer membrane"/>
    <property type="evidence" value="ECO:0007669"/>
    <property type="project" value="UniProtKB-SubCell"/>
</dbReference>
<proteinExistence type="inferred from homology"/>
<comment type="caution">
    <text evidence="9">The sequence shown here is derived from an EMBL/GenBank/DDBJ whole genome shotgun (WGS) entry which is preliminary data.</text>
</comment>
<evidence type="ECO:0000256" key="3">
    <source>
        <dbReference type="ARBA" id="ARBA00022729"/>
    </source>
</evidence>
<dbReference type="InterPro" id="IPR012944">
    <property type="entry name" value="SusD_RagB_dom"/>
</dbReference>
<dbReference type="Proteomes" id="UP000600588">
    <property type="component" value="Unassembled WGS sequence"/>
</dbReference>
<evidence type="ECO:0000313" key="9">
    <source>
        <dbReference type="EMBL" id="MBD0832588.1"/>
    </source>
</evidence>
<evidence type="ECO:0000313" key="10">
    <source>
        <dbReference type="Proteomes" id="UP000600588"/>
    </source>
</evidence>
<dbReference type="RefSeq" id="WP_188230379.1">
    <property type="nucleotide sequence ID" value="NZ_JACVXB010000004.1"/>
</dbReference>
<dbReference type="Gene3D" id="1.25.40.390">
    <property type="match status" value="1"/>
</dbReference>
<evidence type="ECO:0000256" key="5">
    <source>
        <dbReference type="ARBA" id="ARBA00023237"/>
    </source>
</evidence>